<accession>A0A975YL30</accession>
<dbReference type="GO" id="GO:0070043">
    <property type="term" value="F:rRNA (guanine-N7-)-methyltransferase activity"/>
    <property type="evidence" value="ECO:0007669"/>
    <property type="project" value="UniProtKB-UniRule"/>
</dbReference>
<dbReference type="NCBIfam" id="TIGR00138">
    <property type="entry name" value="rsmG_gidB"/>
    <property type="match status" value="1"/>
</dbReference>
<keyword evidence="6" id="KW-1185">Reference proteome</keyword>
<sequence>MKPCEARAAQAQPALEAYAALLARWNERINLVSPRDLPRLWERHIEDSAQLVPLIPPGTRRIADLGSGAGLPGLVLALLTGLETHLVERDQRKAAFLREAARVMAAPATVHAADAATLPSLAADLVTARALAPLPVLLPLAARHLAPGGICLFPKGAGVEAELTAARPAWTMRVERLPSRTDPAATILRLTEVARA</sequence>
<protein>
    <recommendedName>
        <fullName evidence="4">Ribosomal RNA small subunit methyltransferase G</fullName>
        <ecNumber evidence="4">2.1.1.170</ecNumber>
    </recommendedName>
    <alternativeName>
        <fullName evidence="4">16S rRNA 7-methylguanosine methyltransferase</fullName>
        <shortName evidence="4">16S rRNA m7G methyltransferase</shortName>
    </alternativeName>
</protein>
<evidence type="ECO:0000256" key="2">
    <source>
        <dbReference type="ARBA" id="ARBA00022679"/>
    </source>
</evidence>
<comment type="catalytic activity">
    <reaction evidence="4">
        <text>guanosine(527) in 16S rRNA + S-adenosyl-L-methionine = N(7)-methylguanosine(527) in 16S rRNA + S-adenosyl-L-homocysteine</text>
        <dbReference type="Rhea" id="RHEA:42732"/>
        <dbReference type="Rhea" id="RHEA-COMP:10209"/>
        <dbReference type="Rhea" id="RHEA-COMP:10210"/>
        <dbReference type="ChEBI" id="CHEBI:57856"/>
        <dbReference type="ChEBI" id="CHEBI:59789"/>
        <dbReference type="ChEBI" id="CHEBI:74269"/>
        <dbReference type="ChEBI" id="CHEBI:74480"/>
        <dbReference type="EC" id="2.1.1.170"/>
    </reaction>
</comment>
<evidence type="ECO:0000313" key="6">
    <source>
        <dbReference type="Proteomes" id="UP000694001"/>
    </source>
</evidence>
<dbReference type="CDD" id="cd02440">
    <property type="entry name" value="AdoMet_MTases"/>
    <property type="match status" value="1"/>
</dbReference>
<evidence type="ECO:0000256" key="4">
    <source>
        <dbReference type="HAMAP-Rule" id="MF_00074"/>
    </source>
</evidence>
<proteinExistence type="inferred from homology"/>
<dbReference type="EC" id="2.1.1.170" evidence="4"/>
<dbReference type="GO" id="GO:0005829">
    <property type="term" value="C:cytosol"/>
    <property type="evidence" value="ECO:0007669"/>
    <property type="project" value="TreeGrafter"/>
</dbReference>
<organism evidence="5 6">
    <name type="scientific">Elioraea tepida</name>
    <dbReference type="NCBI Taxonomy" id="2843330"/>
    <lineage>
        <taxon>Bacteria</taxon>
        <taxon>Pseudomonadati</taxon>
        <taxon>Pseudomonadota</taxon>
        <taxon>Alphaproteobacteria</taxon>
        <taxon>Acetobacterales</taxon>
        <taxon>Elioraeaceae</taxon>
        <taxon>Elioraea</taxon>
    </lineage>
</organism>
<dbReference type="HAMAP" id="MF_00074">
    <property type="entry name" value="16SrRNA_methyltr_G"/>
    <property type="match status" value="1"/>
</dbReference>
<dbReference type="PANTHER" id="PTHR31760">
    <property type="entry name" value="S-ADENOSYL-L-METHIONINE-DEPENDENT METHYLTRANSFERASES SUPERFAMILY PROTEIN"/>
    <property type="match status" value="1"/>
</dbReference>
<evidence type="ECO:0000256" key="1">
    <source>
        <dbReference type="ARBA" id="ARBA00022603"/>
    </source>
</evidence>
<dbReference type="EMBL" id="CP076448">
    <property type="protein sequence ID" value="QXM26077.1"/>
    <property type="molecule type" value="Genomic_DNA"/>
</dbReference>
<keyword evidence="4" id="KW-0698">rRNA processing</keyword>
<name>A0A975YL30_9PROT</name>
<dbReference type="InterPro" id="IPR003682">
    <property type="entry name" value="rRNA_ssu_MeTfrase_G"/>
</dbReference>
<dbReference type="PIRSF" id="PIRSF003078">
    <property type="entry name" value="GidB"/>
    <property type="match status" value="1"/>
</dbReference>
<reference evidence="5" key="1">
    <citation type="submission" date="2021-06" db="EMBL/GenBank/DDBJ databases">
        <title>Elioraea tepida, sp. nov., a moderately thermophilic aerobic anoxygenic phototrophic bacterium isolated from an alkaline siliceous hot spring mat community in Yellowstone National Park, WY, USA.</title>
        <authorList>
            <person name="Saini M.K."/>
            <person name="Yoshida S."/>
            <person name="Sebastian A."/>
            <person name="Hirose S."/>
            <person name="Hara E."/>
            <person name="Tamaki H."/>
            <person name="Soulier N.T."/>
            <person name="Albert I."/>
            <person name="Hanada S."/>
            <person name="Bryant D.A."/>
            <person name="Tank M."/>
        </authorList>
    </citation>
    <scope>NUCLEOTIDE SEQUENCE</scope>
    <source>
        <strain evidence="5">MS-P2</strain>
    </source>
</reference>
<dbReference type="RefSeq" id="WP_218287128.1">
    <property type="nucleotide sequence ID" value="NZ_CP076448.1"/>
</dbReference>
<dbReference type="AlphaFoldDB" id="A0A975YL30"/>
<dbReference type="Pfam" id="PF02527">
    <property type="entry name" value="GidB"/>
    <property type="match status" value="1"/>
</dbReference>
<feature type="binding site" evidence="4">
    <location>
        <position position="129"/>
    </location>
    <ligand>
        <name>S-adenosyl-L-methionine</name>
        <dbReference type="ChEBI" id="CHEBI:59789"/>
    </ligand>
</feature>
<gene>
    <name evidence="4 5" type="primary">rsmG</name>
    <name evidence="5" type="ORF">KO353_07810</name>
</gene>
<keyword evidence="3 4" id="KW-0949">S-adenosyl-L-methionine</keyword>
<comment type="caution">
    <text evidence="4">Lacks conserved residue(s) required for the propagation of feature annotation.</text>
</comment>
<keyword evidence="1 4" id="KW-0489">Methyltransferase</keyword>
<keyword evidence="4" id="KW-0963">Cytoplasm</keyword>
<feature type="binding site" evidence="4">
    <location>
        <position position="71"/>
    </location>
    <ligand>
        <name>S-adenosyl-L-methionine</name>
        <dbReference type="ChEBI" id="CHEBI:59789"/>
    </ligand>
</feature>
<dbReference type="KEGG" id="elio:KO353_07810"/>
<evidence type="ECO:0000256" key="3">
    <source>
        <dbReference type="ARBA" id="ARBA00022691"/>
    </source>
</evidence>
<keyword evidence="2 4" id="KW-0808">Transferase</keyword>
<feature type="binding site" evidence="4">
    <location>
        <position position="66"/>
    </location>
    <ligand>
        <name>S-adenosyl-L-methionine</name>
        <dbReference type="ChEBI" id="CHEBI:59789"/>
    </ligand>
</feature>
<dbReference type="PANTHER" id="PTHR31760:SF0">
    <property type="entry name" value="S-ADENOSYL-L-METHIONINE-DEPENDENT METHYLTRANSFERASES SUPERFAMILY PROTEIN"/>
    <property type="match status" value="1"/>
</dbReference>
<comment type="function">
    <text evidence="4">Specifically methylates the N7 position of guanine in position 527 of 16S rRNA.</text>
</comment>
<comment type="subcellular location">
    <subcellularLocation>
        <location evidence="4">Cytoplasm</location>
    </subcellularLocation>
</comment>
<comment type="similarity">
    <text evidence="4">Belongs to the methyltransferase superfamily. RNA methyltransferase RsmG family.</text>
</comment>
<dbReference type="Proteomes" id="UP000694001">
    <property type="component" value="Chromosome"/>
</dbReference>
<evidence type="ECO:0000313" key="5">
    <source>
        <dbReference type="EMBL" id="QXM26077.1"/>
    </source>
</evidence>